<dbReference type="KEGG" id="mcak:MCCS_05180"/>
<evidence type="ECO:0000313" key="2">
    <source>
        <dbReference type="Proteomes" id="UP000194154"/>
    </source>
</evidence>
<dbReference type="PANTHER" id="PTHR34980">
    <property type="entry name" value="INNER MEMBRANE PROTEIN-RELATED-RELATED"/>
    <property type="match status" value="1"/>
</dbReference>
<dbReference type="Pfam" id="PF05656">
    <property type="entry name" value="DUF805"/>
    <property type="match status" value="1"/>
</dbReference>
<evidence type="ECO:0000313" key="1">
    <source>
        <dbReference type="EMBL" id="ARQ06169.1"/>
    </source>
</evidence>
<dbReference type="OrthoDB" id="2414165at2"/>
<dbReference type="Proteomes" id="UP000194154">
    <property type="component" value="Chromosome"/>
</dbReference>
<proteinExistence type="predicted"/>
<protein>
    <submittedName>
        <fullName evidence="1">Inner membrane protein YhaH</fullName>
    </submittedName>
</protein>
<keyword evidence="2" id="KW-1185">Reference proteome</keyword>
<accession>A0A1W7A973</accession>
<dbReference type="PANTHER" id="PTHR34980:SF2">
    <property type="entry name" value="INNER MEMBRANE PROTEIN YHAH-RELATED"/>
    <property type="match status" value="1"/>
</dbReference>
<dbReference type="InterPro" id="IPR008523">
    <property type="entry name" value="DUF805"/>
</dbReference>
<dbReference type="AlphaFoldDB" id="A0A1W7A973"/>
<sequence>MNQNEIIESYKSFWTRALDINGRSTRAEFWHPYWINFIISALIGMVSAGTLSGLFGLAVIIPTFTVTVRRLHDTNRTMVLAVVSQISGIIAVIASVVFVLTVLAAAASQSTSFFGATLIAGLFGTAVTGALYIYTLYVLVKPGDQFPNNYGNGGSTQLEYTQTQFVDKY</sequence>
<organism evidence="1 2">
    <name type="scientific">Macrococcoides canis</name>
    <dbReference type="NCBI Taxonomy" id="1855823"/>
    <lineage>
        <taxon>Bacteria</taxon>
        <taxon>Bacillati</taxon>
        <taxon>Bacillota</taxon>
        <taxon>Bacilli</taxon>
        <taxon>Bacillales</taxon>
        <taxon>Staphylococcaceae</taxon>
        <taxon>Macrococcoides</taxon>
    </lineage>
</organism>
<dbReference type="EMBL" id="CP021059">
    <property type="protein sequence ID" value="ARQ06169.1"/>
    <property type="molecule type" value="Genomic_DNA"/>
</dbReference>
<dbReference type="RefSeq" id="WP_086041855.1">
    <property type="nucleotide sequence ID" value="NZ_CBCRZA010000013.1"/>
</dbReference>
<name>A0A1W7A973_9STAP</name>
<gene>
    <name evidence="1" type="primary">yhaH_1</name>
    <name evidence="1" type="ORF">MCCS_05180</name>
</gene>
<dbReference type="GeneID" id="35294660"/>
<dbReference type="STRING" id="1855823.MCCS_05180"/>
<reference evidence="1 2" key="1">
    <citation type="journal article" date="2017" name="Int. J. Syst. Evol. Microbiol.">
        <title>Macrococcus canis sp. nov., a skin bacterium associated with infections in dogs.</title>
        <authorList>
            <person name="Gobeli Brawand S."/>
            <person name="Cotting K."/>
            <person name="Gomez-Sanz E."/>
            <person name="Collaud A."/>
            <person name="Thomann A."/>
            <person name="Brodard I."/>
            <person name="Rodriguez-Campos S."/>
            <person name="Strauss C."/>
            <person name="Perreten V."/>
        </authorList>
    </citation>
    <scope>NUCLEOTIDE SEQUENCE [LARGE SCALE GENOMIC DNA]</scope>
    <source>
        <strain evidence="1 2">KM45013</strain>
    </source>
</reference>
<dbReference type="GO" id="GO:0005886">
    <property type="term" value="C:plasma membrane"/>
    <property type="evidence" value="ECO:0007669"/>
    <property type="project" value="TreeGrafter"/>
</dbReference>